<evidence type="ECO:0000259" key="1">
    <source>
        <dbReference type="Pfam" id="PF15919"/>
    </source>
</evidence>
<dbReference type="PANTHER" id="PTHR34504:SF2">
    <property type="entry name" value="UPF0150 PROTEIN SSL0259"/>
    <property type="match status" value="1"/>
</dbReference>
<dbReference type="AlphaFoldDB" id="A0A975BVX2"/>
<accession>A0A975BVX2</accession>
<dbReference type="Pfam" id="PF15919">
    <property type="entry name" value="HicB_lk_antitox"/>
    <property type="match status" value="1"/>
</dbReference>
<feature type="domain" description="HicB-like antitoxin of toxin-antitoxin system" evidence="1">
    <location>
        <begin position="4"/>
        <end position="84"/>
    </location>
</feature>
<dbReference type="EMBL" id="CP061800">
    <property type="protein sequence ID" value="QTA92731.1"/>
    <property type="molecule type" value="Genomic_DNA"/>
</dbReference>
<sequence length="107" mass="11471">MSNYIALIHKDSDSDYGVSFPDFPGCISAGETIEEAGKMAGEALTGHVKTMLEYGEKVPPPSTLEDIIVQPENADAIAFIVVTISQPELEFVPMTAPSENPPEYTPA</sequence>
<dbReference type="InterPro" id="IPR035069">
    <property type="entry name" value="TTHA1013/TTHA0281-like"/>
</dbReference>
<evidence type="ECO:0000313" key="2">
    <source>
        <dbReference type="EMBL" id="QTA92731.1"/>
    </source>
</evidence>
<dbReference type="Gene3D" id="3.30.160.250">
    <property type="match status" value="1"/>
</dbReference>
<dbReference type="PANTHER" id="PTHR34504">
    <property type="entry name" value="ANTITOXIN HICB"/>
    <property type="match status" value="1"/>
</dbReference>
<protein>
    <submittedName>
        <fullName evidence="2">Toxin-antitoxin system, antitoxin component, HicB-like</fullName>
    </submittedName>
</protein>
<organism evidence="2 3">
    <name type="scientific">Desulfonema magnum</name>
    <dbReference type="NCBI Taxonomy" id="45655"/>
    <lineage>
        <taxon>Bacteria</taxon>
        <taxon>Pseudomonadati</taxon>
        <taxon>Thermodesulfobacteriota</taxon>
        <taxon>Desulfobacteria</taxon>
        <taxon>Desulfobacterales</taxon>
        <taxon>Desulfococcaceae</taxon>
        <taxon>Desulfonema</taxon>
    </lineage>
</organism>
<dbReference type="Proteomes" id="UP000663722">
    <property type="component" value="Chromosome"/>
</dbReference>
<proteinExistence type="predicted"/>
<dbReference type="SUPFAM" id="SSF143100">
    <property type="entry name" value="TTHA1013/TTHA0281-like"/>
    <property type="match status" value="1"/>
</dbReference>
<dbReference type="KEGG" id="dmm:dnm_088200"/>
<dbReference type="RefSeq" id="WP_207679970.1">
    <property type="nucleotide sequence ID" value="NZ_CP061800.1"/>
</dbReference>
<dbReference type="InterPro" id="IPR051404">
    <property type="entry name" value="TA_system_antitoxin"/>
</dbReference>
<keyword evidence="3" id="KW-1185">Reference proteome</keyword>
<evidence type="ECO:0000313" key="3">
    <source>
        <dbReference type="Proteomes" id="UP000663722"/>
    </source>
</evidence>
<name>A0A975BVX2_9BACT</name>
<gene>
    <name evidence="2" type="ORF">dnm_088200</name>
</gene>
<reference evidence="2" key="1">
    <citation type="journal article" date="2021" name="Microb. Physiol.">
        <title>Proteogenomic Insights into the Physiology of Marine, Sulfate-Reducing, Filamentous Desulfonema limicola and Desulfonema magnum.</title>
        <authorList>
            <person name="Schnaars V."/>
            <person name="Wohlbrand L."/>
            <person name="Scheve S."/>
            <person name="Hinrichs C."/>
            <person name="Reinhardt R."/>
            <person name="Rabus R."/>
        </authorList>
    </citation>
    <scope>NUCLEOTIDE SEQUENCE</scope>
    <source>
        <strain evidence="2">4be13</strain>
    </source>
</reference>
<dbReference type="InterPro" id="IPR031807">
    <property type="entry name" value="HicB-like"/>
</dbReference>